<dbReference type="GO" id="GO:0008408">
    <property type="term" value="F:3'-5' exonuclease activity"/>
    <property type="evidence" value="ECO:0007669"/>
    <property type="project" value="InterPro"/>
</dbReference>
<feature type="non-terminal residue" evidence="7">
    <location>
        <position position="1"/>
    </location>
</feature>
<dbReference type="InterPro" id="IPR024034">
    <property type="entry name" value="ATPase_F1/V1_b/a_C"/>
</dbReference>
<keyword evidence="5" id="KW-0406">Ion transport</keyword>
<accession>W1Y696</accession>
<dbReference type="GO" id="GO:0006260">
    <property type="term" value="P:DNA replication"/>
    <property type="evidence" value="ECO:0007669"/>
    <property type="project" value="InterPro"/>
</dbReference>
<evidence type="ECO:0000256" key="5">
    <source>
        <dbReference type="ARBA" id="ARBA00023065"/>
    </source>
</evidence>
<evidence type="ECO:0000259" key="6">
    <source>
        <dbReference type="Pfam" id="PF07733"/>
    </source>
</evidence>
<comment type="caution">
    <text evidence="7">The sequence shown here is derived from an EMBL/GenBank/DDBJ whole genome shotgun (WGS) entry which is preliminary data.</text>
</comment>
<keyword evidence="3" id="KW-0547">Nucleotide-binding</keyword>
<sequence>LGITGLDPLKYDLLFERFLNPERVSMPDIDIDFCYEKRGQAIEYVTRKYGQARVSQIITFGTEAAPENAFDEVDAYTSFKKQVALLTNILIFDEEYRDIWLNIRLPRVLLAVLV</sequence>
<dbReference type="GO" id="GO:0006811">
    <property type="term" value="P:monoatomic ion transport"/>
    <property type="evidence" value="ECO:0007669"/>
    <property type="project" value="UniProtKB-KW"/>
</dbReference>
<evidence type="ECO:0000256" key="4">
    <source>
        <dbReference type="ARBA" id="ARBA00022840"/>
    </source>
</evidence>
<dbReference type="InterPro" id="IPR004805">
    <property type="entry name" value="DnaE2/DnaE/PolC"/>
</dbReference>
<organism evidence="7">
    <name type="scientific">human gut metagenome</name>
    <dbReference type="NCBI Taxonomy" id="408170"/>
    <lineage>
        <taxon>unclassified sequences</taxon>
        <taxon>metagenomes</taxon>
        <taxon>organismal metagenomes</taxon>
    </lineage>
</organism>
<feature type="domain" description="Bacterial DNA polymerase III alpha subunit NTPase" evidence="6">
    <location>
        <begin position="1"/>
        <end position="86"/>
    </location>
</feature>
<dbReference type="AlphaFoldDB" id="W1Y696"/>
<comment type="similarity">
    <text evidence="1">Belongs to the ATPase alpha/beta chains family.</text>
</comment>
<dbReference type="InterPro" id="IPR011708">
    <property type="entry name" value="DNA_pol3_alpha_NTPase_dom"/>
</dbReference>
<evidence type="ECO:0000256" key="1">
    <source>
        <dbReference type="ARBA" id="ARBA00008936"/>
    </source>
</evidence>
<reference evidence="7" key="1">
    <citation type="submission" date="2013-12" db="EMBL/GenBank/DDBJ databases">
        <title>A Varibaculum cambriense genome reconstructed from a premature infant gut community with otherwise low bacterial novelty that shifts toward anaerobic metabolism during the third week of life.</title>
        <authorList>
            <person name="Brown C.T."/>
            <person name="Sharon I."/>
            <person name="Thomas B.C."/>
            <person name="Castelle C.J."/>
            <person name="Morowitz M.J."/>
            <person name="Banfield J.F."/>
        </authorList>
    </citation>
    <scope>NUCLEOTIDE SEQUENCE</scope>
</reference>
<gene>
    <name evidence="7" type="ORF">Q604_UNBC09078G0001</name>
</gene>
<evidence type="ECO:0000256" key="2">
    <source>
        <dbReference type="ARBA" id="ARBA00022448"/>
    </source>
</evidence>
<dbReference type="Pfam" id="PF07733">
    <property type="entry name" value="DNA_pol3_alpha"/>
    <property type="match status" value="1"/>
</dbReference>
<dbReference type="PANTHER" id="PTHR32294:SF0">
    <property type="entry name" value="DNA POLYMERASE III SUBUNIT ALPHA"/>
    <property type="match status" value="1"/>
</dbReference>
<dbReference type="EMBL" id="AZMM01009078">
    <property type="protein sequence ID" value="ETJ36664.1"/>
    <property type="molecule type" value="Genomic_DNA"/>
</dbReference>
<feature type="non-terminal residue" evidence="7">
    <location>
        <position position="114"/>
    </location>
</feature>
<protein>
    <submittedName>
        <fullName evidence="7">DNA polymerase III, alpha subunit</fullName>
    </submittedName>
</protein>
<keyword evidence="4" id="KW-0067">ATP-binding</keyword>
<name>W1Y696_9ZZZZ</name>
<proteinExistence type="inferred from homology"/>
<dbReference type="Gene3D" id="1.10.1140.10">
    <property type="entry name" value="Bovine Mitochondrial F1-atpase, Atp Synthase Beta Chain, Chain D, domain 3"/>
    <property type="match status" value="1"/>
</dbReference>
<dbReference type="PANTHER" id="PTHR32294">
    <property type="entry name" value="DNA POLYMERASE III SUBUNIT ALPHA"/>
    <property type="match status" value="1"/>
</dbReference>
<evidence type="ECO:0000313" key="7">
    <source>
        <dbReference type="EMBL" id="ETJ36664.1"/>
    </source>
</evidence>
<evidence type="ECO:0000256" key="3">
    <source>
        <dbReference type="ARBA" id="ARBA00022741"/>
    </source>
</evidence>
<keyword evidence="2" id="KW-0813">Transport</keyword>